<evidence type="ECO:0000313" key="2">
    <source>
        <dbReference type="Proteomes" id="UP000708208"/>
    </source>
</evidence>
<comment type="caution">
    <text evidence="1">The sequence shown here is derived from an EMBL/GenBank/DDBJ whole genome shotgun (WGS) entry which is preliminary data.</text>
</comment>
<dbReference type="AlphaFoldDB" id="A0A8J2PA50"/>
<dbReference type="OrthoDB" id="6488626at2759"/>
<dbReference type="PANTHER" id="PTHR10974:SF1">
    <property type="entry name" value="FI08016P-RELATED"/>
    <property type="match status" value="1"/>
</dbReference>
<feature type="non-terminal residue" evidence="1">
    <location>
        <position position="1"/>
    </location>
</feature>
<reference evidence="1" key="1">
    <citation type="submission" date="2021-06" db="EMBL/GenBank/DDBJ databases">
        <authorList>
            <person name="Hodson N. C."/>
            <person name="Mongue J. A."/>
            <person name="Jaron S. K."/>
        </authorList>
    </citation>
    <scope>NUCLEOTIDE SEQUENCE</scope>
</reference>
<sequence length="183" mass="20704">RLSSSFDLYHSMNHVLQEFSNLSPVKNSLNRKNEVVQRKYGQSIFLEIPDNRTCADAGIEDDFCACNVPFKINSDREDVRMAAKIAIGQINSMIPPQCSQFHLIKIHAAGGLGRVIKTEFAHLGLYTVIFLVDPGNFLFEATMEYHSDVKDFLVKGSIARVSKVILGRSCIKDYKMELYCYCL</sequence>
<protein>
    <submittedName>
        <fullName evidence="1">Uncharacterized protein</fullName>
    </submittedName>
</protein>
<dbReference type="PANTHER" id="PTHR10974">
    <property type="entry name" value="FI08016P-RELATED"/>
    <property type="match status" value="1"/>
</dbReference>
<dbReference type="InterPro" id="IPR004245">
    <property type="entry name" value="DUF229"/>
</dbReference>
<proteinExistence type="predicted"/>
<dbReference type="GO" id="GO:0005615">
    <property type="term" value="C:extracellular space"/>
    <property type="evidence" value="ECO:0007669"/>
    <property type="project" value="TreeGrafter"/>
</dbReference>
<gene>
    <name evidence="1" type="ORF">AFUS01_LOCUS25562</name>
</gene>
<name>A0A8J2PA50_9HEXA</name>
<keyword evidence="2" id="KW-1185">Reference proteome</keyword>
<evidence type="ECO:0000313" key="1">
    <source>
        <dbReference type="EMBL" id="CAG7787033.1"/>
    </source>
</evidence>
<dbReference type="Pfam" id="PF02995">
    <property type="entry name" value="DUF229"/>
    <property type="match status" value="1"/>
</dbReference>
<accession>A0A8J2PA50</accession>
<dbReference type="Proteomes" id="UP000708208">
    <property type="component" value="Unassembled WGS sequence"/>
</dbReference>
<dbReference type="EMBL" id="CAJVCH010330379">
    <property type="protein sequence ID" value="CAG7787033.1"/>
    <property type="molecule type" value="Genomic_DNA"/>
</dbReference>
<organism evidence="1 2">
    <name type="scientific">Allacma fusca</name>
    <dbReference type="NCBI Taxonomy" id="39272"/>
    <lineage>
        <taxon>Eukaryota</taxon>
        <taxon>Metazoa</taxon>
        <taxon>Ecdysozoa</taxon>
        <taxon>Arthropoda</taxon>
        <taxon>Hexapoda</taxon>
        <taxon>Collembola</taxon>
        <taxon>Symphypleona</taxon>
        <taxon>Sminthuridae</taxon>
        <taxon>Allacma</taxon>
    </lineage>
</organism>